<evidence type="ECO:0000313" key="2">
    <source>
        <dbReference type="EMBL" id="CCM20173.1"/>
    </source>
</evidence>
<dbReference type="AlphaFoldDB" id="A0A1E1JAB9"/>
<accession>A0A1E1JAB9</accession>
<feature type="transmembrane region" description="Helical" evidence="1">
    <location>
        <begin position="66"/>
        <end position="90"/>
    </location>
</feature>
<evidence type="ECO:0000313" key="3">
    <source>
        <dbReference type="EMBL" id="CCM20189.1"/>
    </source>
</evidence>
<protein>
    <submittedName>
        <fullName evidence="3">Uncharacterized protein</fullName>
    </submittedName>
</protein>
<sequence>MGVFRFSALVCLPSLLFYPSSFCLFLFACIGCEETQVFWPSLSPLLSIHQSLFLSSHRGHMFGSFYFIIFFLLRPVIIVTCFSGGFLSFFSFRYVGSLSSVLGHLLIFIRLCVHLVLFCFIIIIKFLQLRVRVLQFSF</sequence>
<name>A0A1E1JAB9_LEIGU</name>
<feature type="transmembrane region" description="Helical" evidence="1">
    <location>
        <begin position="102"/>
        <end position="127"/>
    </location>
</feature>
<evidence type="ECO:0000256" key="1">
    <source>
        <dbReference type="SAM" id="Phobius"/>
    </source>
</evidence>
<keyword evidence="1" id="KW-0472">Membrane</keyword>
<proteinExistence type="predicted"/>
<keyword evidence="1" id="KW-0812">Transmembrane</keyword>
<organism evidence="3">
    <name type="scientific">Leishmania guyanensis</name>
    <dbReference type="NCBI Taxonomy" id="5670"/>
    <lineage>
        <taxon>Eukaryota</taxon>
        <taxon>Discoba</taxon>
        <taxon>Euglenozoa</taxon>
        <taxon>Kinetoplastea</taxon>
        <taxon>Metakinetoplastina</taxon>
        <taxon>Trypanosomatida</taxon>
        <taxon>Trypanosomatidae</taxon>
        <taxon>Leishmaniinae</taxon>
        <taxon>Leishmania</taxon>
        <taxon>Leishmania guyanensis species complex</taxon>
    </lineage>
</organism>
<reference evidence="3" key="1">
    <citation type="submission" date="2012-08" db="EMBL/GenBank/DDBJ databases">
        <title>Comparative genomics of metastatic and non-metastatic Leishmania guyanensis provides insights into polygenic factors involved in Leishmania RNA virus infection.</title>
        <authorList>
            <person name="Smith D."/>
            <person name="Hertz-Fowler C."/>
            <person name="Martin R."/>
            <person name="Dickens N."/>
            <person name="Fasel N."/>
            <person name="Falquet L."/>
            <person name="Beverley S."/>
            <person name="Zangger H."/>
            <person name="Calderon-Copete S."/>
            <person name="Mottram J."/>
            <person name="Xenarios I."/>
        </authorList>
    </citation>
    <scope>NUCLEOTIDE SEQUENCE</scope>
    <source>
        <strain evidence="3">MHOM/BR/75/M4147/SSU:IR2SAT-LUC</strain>
    </source>
</reference>
<dbReference type="EMBL" id="CALQ01001957">
    <property type="protein sequence ID" value="CCM20173.1"/>
    <property type="molecule type" value="Genomic_DNA"/>
</dbReference>
<gene>
    <name evidence="2" type="ORF">BN36_NA76540</name>
    <name evidence="3" type="ORF">BN36_NA76880</name>
</gene>
<dbReference type="PROSITE" id="PS51257">
    <property type="entry name" value="PROKAR_LIPOPROTEIN"/>
    <property type="match status" value="1"/>
</dbReference>
<keyword evidence="1" id="KW-1133">Transmembrane helix</keyword>
<dbReference type="EMBL" id="CALQ01001965">
    <property type="protein sequence ID" value="CCM20189.1"/>
    <property type="molecule type" value="Genomic_DNA"/>
</dbReference>